<dbReference type="OrthoDB" id="185373at2759"/>
<dbReference type="InterPro" id="IPR002885">
    <property type="entry name" value="PPR_rpt"/>
</dbReference>
<evidence type="ECO:0000256" key="1">
    <source>
        <dbReference type="ARBA" id="ARBA00022737"/>
    </source>
</evidence>
<evidence type="ECO:0000313" key="4">
    <source>
        <dbReference type="Proteomes" id="UP000886520"/>
    </source>
</evidence>
<dbReference type="InterPro" id="IPR011990">
    <property type="entry name" value="TPR-like_helical_dom_sf"/>
</dbReference>
<keyword evidence="4" id="KW-1185">Reference proteome</keyword>
<dbReference type="GO" id="GO:0003723">
    <property type="term" value="F:RNA binding"/>
    <property type="evidence" value="ECO:0007669"/>
    <property type="project" value="InterPro"/>
</dbReference>
<gene>
    <name evidence="3" type="ORF">GOP47_0016093</name>
</gene>
<dbReference type="PANTHER" id="PTHR47926">
    <property type="entry name" value="PENTATRICOPEPTIDE REPEAT-CONTAINING PROTEIN"/>
    <property type="match status" value="1"/>
</dbReference>
<organism evidence="3 4">
    <name type="scientific">Adiantum capillus-veneris</name>
    <name type="common">Maidenhair fern</name>
    <dbReference type="NCBI Taxonomy" id="13818"/>
    <lineage>
        <taxon>Eukaryota</taxon>
        <taxon>Viridiplantae</taxon>
        <taxon>Streptophyta</taxon>
        <taxon>Embryophyta</taxon>
        <taxon>Tracheophyta</taxon>
        <taxon>Polypodiopsida</taxon>
        <taxon>Polypodiidae</taxon>
        <taxon>Polypodiales</taxon>
        <taxon>Pteridineae</taxon>
        <taxon>Pteridaceae</taxon>
        <taxon>Vittarioideae</taxon>
        <taxon>Adiantum</taxon>
    </lineage>
</organism>
<dbReference type="InterPro" id="IPR046960">
    <property type="entry name" value="PPR_At4g14850-like_plant"/>
</dbReference>
<keyword evidence="1" id="KW-0677">Repeat</keyword>
<dbReference type="PROSITE" id="PS51375">
    <property type="entry name" value="PPR"/>
    <property type="match status" value="4"/>
</dbReference>
<comment type="caution">
    <text evidence="3">The sequence shown here is derived from an EMBL/GenBank/DDBJ whole genome shotgun (WGS) entry which is preliminary data.</text>
</comment>
<dbReference type="FunFam" id="1.25.40.10:FF:000344">
    <property type="entry name" value="Pentatricopeptide repeat-containing protein"/>
    <property type="match status" value="1"/>
</dbReference>
<accession>A0A9D4ULQ0</accession>
<dbReference type="PANTHER" id="PTHR47926:SF382">
    <property type="entry name" value="PENTACOTRIPEPTIDE-REPEAT REGION OF PRORP DOMAIN-CONTAINING PROTEIN"/>
    <property type="match status" value="1"/>
</dbReference>
<evidence type="ECO:0000256" key="2">
    <source>
        <dbReference type="PROSITE-ProRule" id="PRU00708"/>
    </source>
</evidence>
<dbReference type="NCBIfam" id="TIGR00756">
    <property type="entry name" value="PPR"/>
    <property type="match status" value="4"/>
</dbReference>
<feature type="repeat" description="PPR" evidence="2">
    <location>
        <begin position="323"/>
        <end position="357"/>
    </location>
</feature>
<reference evidence="3" key="1">
    <citation type="submission" date="2021-01" db="EMBL/GenBank/DDBJ databases">
        <title>Adiantum capillus-veneris genome.</title>
        <authorList>
            <person name="Fang Y."/>
            <person name="Liao Q."/>
        </authorList>
    </citation>
    <scope>NUCLEOTIDE SEQUENCE</scope>
    <source>
        <strain evidence="3">H3</strain>
        <tissue evidence="3">Leaf</tissue>
    </source>
</reference>
<name>A0A9D4ULQ0_ADICA</name>
<feature type="repeat" description="PPR" evidence="2">
    <location>
        <begin position="119"/>
        <end position="153"/>
    </location>
</feature>
<dbReference type="Proteomes" id="UP000886520">
    <property type="component" value="Chromosome 15"/>
</dbReference>
<proteinExistence type="predicted"/>
<dbReference type="AlphaFoldDB" id="A0A9D4ULQ0"/>
<protein>
    <recommendedName>
        <fullName evidence="5">Pentatricopeptide repeat-containing protein</fullName>
    </recommendedName>
</protein>
<feature type="repeat" description="PPR" evidence="2">
    <location>
        <begin position="221"/>
        <end position="255"/>
    </location>
</feature>
<dbReference type="Pfam" id="PF13041">
    <property type="entry name" value="PPR_2"/>
    <property type="match status" value="4"/>
</dbReference>
<dbReference type="GO" id="GO:0048731">
    <property type="term" value="P:system development"/>
    <property type="evidence" value="ECO:0007669"/>
    <property type="project" value="UniProtKB-ARBA"/>
</dbReference>
<dbReference type="Pfam" id="PF01535">
    <property type="entry name" value="PPR"/>
    <property type="match status" value="2"/>
</dbReference>
<dbReference type="Gene3D" id="1.25.40.10">
    <property type="entry name" value="Tetratricopeptide repeat domain"/>
    <property type="match status" value="4"/>
</dbReference>
<feature type="repeat" description="PPR" evidence="2">
    <location>
        <begin position="424"/>
        <end position="458"/>
    </location>
</feature>
<dbReference type="FunFam" id="1.25.40.10:FF:000436">
    <property type="entry name" value="Pentatricopeptide repeat-containing protein At5g39350 family"/>
    <property type="match status" value="1"/>
</dbReference>
<sequence length="556" mass="60919">MASKRPAWVQEELTRRVQRADCSRHCLEEATPTARDKGSAHLLQVDGSNQQDEMAFVVQLKACALQKDLRRGSKLHYHLHEKGLLKNNIFIGNTLVHMYAKCGALTQAKDVFDKLPVKTVVSWTALIAGYAQLGQGEEALSLFDQMKEEGPFPDGVTLASILKACGSARAVQEGEKVHALIIREAFLEKVSVLGGALVDMYTKCGALGKGQNVFNDLPCQNLVSWTVLIGGYNEQGHYEEALQSFERMKHEGISPDPMVFACVLKACASSGAAKIGKEIHYEIARKGLLKNDSILGNALVDMYAKNGAIAKARHVFDELSCRNVVSWNALITGYCQQGLGERALDCFDKMKHDRVSPDAITYACALKACGNISAVEKGEEIHTEIVREGLFRKTKLGSALVDMYAKCGALTKAREVFYMLPVRDLISWTALIAGYSEQGHGEEALNCFEEMQDEGLSPDAVTFSCILKACSSIGAAETGQLYFEALSSRYGIIPTLQHHTCIVGLLGRTGYIDKAFSLLKKMPSSDCPMAWFVLLHSCQKWGNLEVEGLPAHNMAV</sequence>
<evidence type="ECO:0000313" key="3">
    <source>
        <dbReference type="EMBL" id="KAI5069792.1"/>
    </source>
</evidence>
<evidence type="ECO:0008006" key="5">
    <source>
        <dbReference type="Google" id="ProtNLM"/>
    </source>
</evidence>
<dbReference type="FunFam" id="1.25.40.10:FF:000073">
    <property type="entry name" value="Pentatricopeptide repeat-containing protein chloroplastic"/>
    <property type="match status" value="1"/>
</dbReference>
<dbReference type="GO" id="GO:0009451">
    <property type="term" value="P:RNA modification"/>
    <property type="evidence" value="ECO:0007669"/>
    <property type="project" value="InterPro"/>
</dbReference>
<dbReference type="EMBL" id="JABFUD020000015">
    <property type="protein sequence ID" value="KAI5069792.1"/>
    <property type="molecule type" value="Genomic_DNA"/>
</dbReference>
<dbReference type="FunFam" id="1.25.40.10:FF:000158">
    <property type="entry name" value="pentatricopeptide repeat-containing protein At2g33680"/>
    <property type="match status" value="1"/>
</dbReference>